<comment type="caution">
    <text evidence="14">The sequence shown here is derived from an EMBL/GenBank/DDBJ whole genome shotgun (WGS) entry which is preliminary data.</text>
</comment>
<feature type="domain" description="Peptidase M20 dimerisation" evidence="13">
    <location>
        <begin position="191"/>
        <end position="300"/>
    </location>
</feature>
<dbReference type="GO" id="GO:0009014">
    <property type="term" value="F:succinyl-diaminopimelate desuccinylase activity"/>
    <property type="evidence" value="ECO:0007669"/>
    <property type="project" value="UniProtKB-EC"/>
</dbReference>
<gene>
    <name evidence="14" type="ORF">HHL11_07730</name>
</gene>
<sequence>MTAYEKLDAWVDAHFDEEVRFLQELVRVPTDTPPGNNAPHAERTAELLQGFGFEAEKHPVPEADVKAYGLESITNLIVRRKYGDGRTIALNAHGDVVPPGEGWTHDPYGGEIEDGKIYGRATAVSKGDFASFTFAVRALESLQAKLKGNVELHFTYDEEFGGEMGPGWLLKNKLTKPDLMIAAGFSYEVVTAHNGCLQMEVTVHGKMAHAAIPDTGIDALQGAVKILSALFAQNAEYKKVTSKVAGIKHPYLNIGRIEGGTNTNVVPGKVVFKLDRRMIPEENPAEVEASIRKVIADAAEGFAGTVEIRRMLLANSLKPLAGNQPLVSAIQQHGKQVFGQEIPAMGTPLYTDVRLYGEAGIPGVIYGSGPRTVLESHAKRNDERLELEDLRKATKVVARTLYDLLA</sequence>
<dbReference type="Pfam" id="PF01546">
    <property type="entry name" value="Peptidase_M20"/>
    <property type="match status" value="1"/>
</dbReference>
<dbReference type="GO" id="GO:0046872">
    <property type="term" value="F:metal ion binding"/>
    <property type="evidence" value="ECO:0007669"/>
    <property type="project" value="UniProtKB-KW"/>
</dbReference>
<dbReference type="UniPathway" id="UPA00034">
    <property type="reaction ID" value="UER00021"/>
</dbReference>
<dbReference type="InterPro" id="IPR011650">
    <property type="entry name" value="Peptidase_M20_dimer"/>
</dbReference>
<keyword evidence="11" id="KW-0170">Cobalt</keyword>
<dbReference type="AlphaFoldDB" id="A0A848GZ83"/>
<keyword evidence="8" id="KW-0479">Metal-binding</keyword>
<comment type="cofactor">
    <cofactor evidence="1">
        <name>Co(2+)</name>
        <dbReference type="ChEBI" id="CHEBI:48828"/>
    </cofactor>
</comment>
<accession>A0A848GZ83</accession>
<dbReference type="PROSITE" id="PS00758">
    <property type="entry name" value="ARGE_DAPE_CPG2_1"/>
    <property type="match status" value="1"/>
</dbReference>
<dbReference type="GO" id="GO:0009089">
    <property type="term" value="P:lysine biosynthetic process via diaminopimelate"/>
    <property type="evidence" value="ECO:0007669"/>
    <property type="project" value="UniProtKB-UniPathway"/>
</dbReference>
<dbReference type="Pfam" id="PF07687">
    <property type="entry name" value="M20_dimer"/>
    <property type="match status" value="1"/>
</dbReference>
<name>A0A848GZ83_9BURK</name>
<dbReference type="CDD" id="cd02697">
    <property type="entry name" value="M20_like"/>
    <property type="match status" value="1"/>
</dbReference>
<evidence type="ECO:0000256" key="2">
    <source>
        <dbReference type="ARBA" id="ARBA00001947"/>
    </source>
</evidence>
<dbReference type="PANTHER" id="PTHR43808">
    <property type="entry name" value="ACETYLORNITHINE DEACETYLASE"/>
    <property type="match status" value="1"/>
</dbReference>
<reference evidence="14 15" key="1">
    <citation type="submission" date="2020-04" db="EMBL/GenBank/DDBJ databases">
        <title>Ramlibacter sp. G-1-2-2 isolated from soil.</title>
        <authorList>
            <person name="Dahal R.H."/>
        </authorList>
    </citation>
    <scope>NUCLEOTIDE SEQUENCE [LARGE SCALE GENOMIC DNA]</scope>
    <source>
        <strain evidence="14 15">G-1-2-2</strain>
    </source>
</reference>
<evidence type="ECO:0000256" key="9">
    <source>
        <dbReference type="ARBA" id="ARBA00022801"/>
    </source>
</evidence>
<evidence type="ECO:0000256" key="7">
    <source>
        <dbReference type="ARBA" id="ARBA00022605"/>
    </source>
</evidence>
<dbReference type="InterPro" id="IPR002933">
    <property type="entry name" value="Peptidase_M20"/>
</dbReference>
<comment type="catalytic activity">
    <reaction evidence="12">
        <text>N-succinyl-(2S,6S)-2,6-diaminopimelate + H2O = (2S,6S)-2,6-diaminopimelate + succinate</text>
        <dbReference type="Rhea" id="RHEA:22608"/>
        <dbReference type="ChEBI" id="CHEBI:15377"/>
        <dbReference type="ChEBI" id="CHEBI:30031"/>
        <dbReference type="ChEBI" id="CHEBI:57609"/>
        <dbReference type="ChEBI" id="CHEBI:58087"/>
        <dbReference type="EC" id="3.5.1.18"/>
    </reaction>
</comment>
<evidence type="ECO:0000256" key="8">
    <source>
        <dbReference type="ARBA" id="ARBA00022723"/>
    </source>
</evidence>
<proteinExistence type="inferred from homology"/>
<comment type="cofactor">
    <cofactor evidence="2">
        <name>Zn(2+)</name>
        <dbReference type="ChEBI" id="CHEBI:29105"/>
    </cofactor>
</comment>
<dbReference type="NCBIfam" id="TIGR01910">
    <property type="entry name" value="DapE-ArgE"/>
    <property type="match status" value="1"/>
</dbReference>
<dbReference type="Proteomes" id="UP000541185">
    <property type="component" value="Unassembled WGS sequence"/>
</dbReference>
<evidence type="ECO:0000259" key="13">
    <source>
        <dbReference type="Pfam" id="PF07687"/>
    </source>
</evidence>
<organism evidence="14 15">
    <name type="scientific">Ramlibacter agri</name>
    <dbReference type="NCBI Taxonomy" id="2728837"/>
    <lineage>
        <taxon>Bacteria</taxon>
        <taxon>Pseudomonadati</taxon>
        <taxon>Pseudomonadota</taxon>
        <taxon>Betaproteobacteria</taxon>
        <taxon>Burkholderiales</taxon>
        <taxon>Comamonadaceae</taxon>
        <taxon>Ramlibacter</taxon>
    </lineage>
</organism>
<dbReference type="InterPro" id="IPR036264">
    <property type="entry name" value="Bact_exopeptidase_dim_dom"/>
</dbReference>
<keyword evidence="15" id="KW-1185">Reference proteome</keyword>
<evidence type="ECO:0000256" key="3">
    <source>
        <dbReference type="ARBA" id="ARBA00005130"/>
    </source>
</evidence>
<keyword evidence="9" id="KW-0378">Hydrolase</keyword>
<dbReference type="EC" id="3.5.1.18" evidence="5"/>
<dbReference type="Gene3D" id="3.30.70.360">
    <property type="match status" value="1"/>
</dbReference>
<dbReference type="InterPro" id="IPR001261">
    <property type="entry name" value="ArgE/DapE_CS"/>
</dbReference>
<comment type="similarity">
    <text evidence="4">Belongs to the peptidase M20A family.</text>
</comment>
<dbReference type="SUPFAM" id="SSF53187">
    <property type="entry name" value="Zn-dependent exopeptidases"/>
    <property type="match status" value="1"/>
</dbReference>
<dbReference type="Gene3D" id="3.40.630.10">
    <property type="entry name" value="Zn peptidases"/>
    <property type="match status" value="1"/>
</dbReference>
<dbReference type="EMBL" id="JABBFX010000001">
    <property type="protein sequence ID" value="NML43634.1"/>
    <property type="molecule type" value="Genomic_DNA"/>
</dbReference>
<evidence type="ECO:0000313" key="15">
    <source>
        <dbReference type="Proteomes" id="UP000541185"/>
    </source>
</evidence>
<keyword evidence="7" id="KW-0028">Amino-acid biosynthesis</keyword>
<evidence type="ECO:0000256" key="6">
    <source>
        <dbReference type="ARBA" id="ARBA00016853"/>
    </source>
</evidence>
<evidence type="ECO:0000256" key="1">
    <source>
        <dbReference type="ARBA" id="ARBA00001941"/>
    </source>
</evidence>
<evidence type="ECO:0000313" key="14">
    <source>
        <dbReference type="EMBL" id="NML43634.1"/>
    </source>
</evidence>
<protein>
    <recommendedName>
        <fullName evidence="6">Probable succinyl-diaminopimelate desuccinylase</fullName>
        <ecNumber evidence="5">3.5.1.18</ecNumber>
    </recommendedName>
</protein>
<dbReference type="PANTHER" id="PTHR43808:SF8">
    <property type="entry name" value="PEPTIDASE M20 DIMERISATION DOMAIN-CONTAINING PROTEIN"/>
    <property type="match status" value="1"/>
</dbReference>
<evidence type="ECO:0000256" key="12">
    <source>
        <dbReference type="ARBA" id="ARBA00051301"/>
    </source>
</evidence>
<dbReference type="InterPro" id="IPR050072">
    <property type="entry name" value="Peptidase_M20A"/>
</dbReference>
<evidence type="ECO:0000256" key="10">
    <source>
        <dbReference type="ARBA" id="ARBA00022833"/>
    </source>
</evidence>
<dbReference type="RefSeq" id="WP_169417830.1">
    <property type="nucleotide sequence ID" value="NZ_JABBFX010000001.1"/>
</dbReference>
<comment type="pathway">
    <text evidence="3">Amino-acid biosynthesis; L-lysine biosynthesis via DAP pathway; LL-2,6-diaminopimelate from (S)-tetrahydrodipicolinate (succinylase route): step 3/3.</text>
</comment>
<evidence type="ECO:0000256" key="5">
    <source>
        <dbReference type="ARBA" id="ARBA00011921"/>
    </source>
</evidence>
<dbReference type="InterPro" id="IPR010182">
    <property type="entry name" value="ArgE/DapE"/>
</dbReference>
<evidence type="ECO:0000256" key="11">
    <source>
        <dbReference type="ARBA" id="ARBA00023285"/>
    </source>
</evidence>
<keyword evidence="10" id="KW-0862">Zinc</keyword>
<evidence type="ECO:0000256" key="4">
    <source>
        <dbReference type="ARBA" id="ARBA00006247"/>
    </source>
</evidence>
<dbReference type="SUPFAM" id="SSF55031">
    <property type="entry name" value="Bacterial exopeptidase dimerisation domain"/>
    <property type="match status" value="1"/>
</dbReference>